<evidence type="ECO:0000256" key="10">
    <source>
        <dbReference type="ARBA" id="ARBA00023054"/>
    </source>
</evidence>
<feature type="compositionally biased region" description="Basic and acidic residues" evidence="16">
    <location>
        <begin position="877"/>
        <end position="902"/>
    </location>
</feature>
<dbReference type="Pfam" id="PF00270">
    <property type="entry name" value="DEAD"/>
    <property type="match status" value="1"/>
</dbReference>
<dbReference type="GO" id="GO:0010468">
    <property type="term" value="P:regulation of gene expression"/>
    <property type="evidence" value="ECO:0007669"/>
    <property type="project" value="UniProtKB-ARBA"/>
</dbReference>
<dbReference type="InterPro" id="IPR014001">
    <property type="entry name" value="Helicase_ATP-bd"/>
</dbReference>
<feature type="domain" description="Helicase ATP-binding" evidence="17">
    <location>
        <begin position="303"/>
        <end position="478"/>
    </location>
</feature>
<evidence type="ECO:0000256" key="2">
    <source>
        <dbReference type="ARBA" id="ARBA00004496"/>
    </source>
</evidence>
<evidence type="ECO:0000256" key="11">
    <source>
        <dbReference type="ARBA" id="ARBA00023242"/>
    </source>
</evidence>
<feature type="domain" description="DEAD-box RNA helicase Q" evidence="19">
    <location>
        <begin position="272"/>
        <end position="300"/>
    </location>
</feature>
<dbReference type="CDD" id="cd18787">
    <property type="entry name" value="SF2_C_DEAD"/>
    <property type="match status" value="1"/>
</dbReference>
<evidence type="ECO:0000256" key="16">
    <source>
        <dbReference type="SAM" id="MobiDB-lite"/>
    </source>
</evidence>
<dbReference type="Pfam" id="PF10283">
    <property type="entry name" value="zf-CCHH"/>
    <property type="match status" value="1"/>
</dbReference>
<evidence type="ECO:0000313" key="20">
    <source>
        <dbReference type="EnsemblMetazoa" id="AALB003891-PA"/>
    </source>
</evidence>
<comment type="similarity">
    <text evidence="3">Belongs to the HPF1 family.</text>
</comment>
<evidence type="ECO:0000259" key="17">
    <source>
        <dbReference type="PROSITE" id="PS51192"/>
    </source>
</evidence>
<comment type="subcellular location">
    <subcellularLocation>
        <location evidence="2">Cytoplasm</location>
    </subcellularLocation>
    <subcellularLocation>
        <location evidence="1">Nucleus</location>
    </subcellularLocation>
</comment>
<keyword evidence="11" id="KW-0539">Nucleus</keyword>
<keyword evidence="5" id="KW-0963">Cytoplasm</keyword>
<evidence type="ECO:0000256" key="12">
    <source>
        <dbReference type="ARBA" id="ARBA00047984"/>
    </source>
</evidence>
<dbReference type="InterPro" id="IPR027417">
    <property type="entry name" value="P-loop_NTPase"/>
</dbReference>
<dbReference type="CDD" id="cd17952">
    <property type="entry name" value="DEADc_DDX42"/>
    <property type="match status" value="1"/>
</dbReference>
<evidence type="ECO:0000256" key="7">
    <source>
        <dbReference type="ARBA" id="ARBA00022801"/>
    </source>
</evidence>
<dbReference type="Pfam" id="PF00271">
    <property type="entry name" value="Helicase_C"/>
    <property type="match status" value="1"/>
</dbReference>
<dbReference type="EnsemblMetazoa" id="AALB003891-RA">
    <property type="protein sequence ID" value="AALB003891-PA"/>
    <property type="gene ID" value="AALB003891"/>
</dbReference>
<name>A0A182FBK8_ANOAL</name>
<reference evidence="20 21" key="1">
    <citation type="journal article" date="2017" name="G3 (Bethesda)">
        <title>The Physical Genome Mapping of Anopheles albimanus Corrected Scaffold Misassemblies and Identified Interarm Rearrangements in Genus Anopheles.</title>
        <authorList>
            <person name="Artemov G.N."/>
            <person name="Peery A.N."/>
            <person name="Jiang X."/>
            <person name="Tu Z."/>
            <person name="Stegniy V.N."/>
            <person name="Sharakhova M.V."/>
            <person name="Sharakhov I.V."/>
        </authorList>
    </citation>
    <scope>NUCLEOTIDE SEQUENCE [LARGE SCALE GENOMIC DNA]</scope>
    <source>
        <strain evidence="20 21">ALBI9_A</strain>
    </source>
</reference>
<dbReference type="SUPFAM" id="SSF52540">
    <property type="entry name" value="P-loop containing nucleoside triphosphate hydrolases"/>
    <property type="match status" value="2"/>
</dbReference>
<evidence type="ECO:0000313" key="21">
    <source>
        <dbReference type="Proteomes" id="UP000069272"/>
    </source>
</evidence>
<dbReference type="STRING" id="7167.A0A182FBK8"/>
<keyword evidence="8" id="KW-0347">Helicase</keyword>
<organism evidence="20 21">
    <name type="scientific">Anopheles albimanus</name>
    <name type="common">New world malaria mosquito</name>
    <dbReference type="NCBI Taxonomy" id="7167"/>
    <lineage>
        <taxon>Eukaryota</taxon>
        <taxon>Metazoa</taxon>
        <taxon>Ecdysozoa</taxon>
        <taxon>Arthropoda</taxon>
        <taxon>Hexapoda</taxon>
        <taxon>Insecta</taxon>
        <taxon>Pterygota</taxon>
        <taxon>Neoptera</taxon>
        <taxon>Endopterygota</taxon>
        <taxon>Diptera</taxon>
        <taxon>Nematocera</taxon>
        <taxon>Culicoidea</taxon>
        <taxon>Culicidae</taxon>
        <taxon>Anophelinae</taxon>
        <taxon>Anopheles</taxon>
    </lineage>
</organism>
<evidence type="ECO:0000256" key="6">
    <source>
        <dbReference type="ARBA" id="ARBA00022741"/>
    </source>
</evidence>
<dbReference type="SMART" id="SM00490">
    <property type="entry name" value="HELICc"/>
    <property type="match status" value="1"/>
</dbReference>
<evidence type="ECO:0000256" key="1">
    <source>
        <dbReference type="ARBA" id="ARBA00004123"/>
    </source>
</evidence>
<evidence type="ECO:0000259" key="18">
    <source>
        <dbReference type="PROSITE" id="PS51194"/>
    </source>
</evidence>
<feature type="region of interest" description="Disordered" evidence="16">
    <location>
        <begin position="1"/>
        <end position="136"/>
    </location>
</feature>
<reference evidence="20" key="2">
    <citation type="submission" date="2022-08" db="UniProtKB">
        <authorList>
            <consortium name="EnsemblMetazoa"/>
        </authorList>
    </citation>
    <scope>IDENTIFICATION</scope>
    <source>
        <strain evidence="20">STECLA/ALBI9_A</strain>
    </source>
</reference>
<feature type="region of interest" description="Disordered" evidence="16">
    <location>
        <begin position="817"/>
        <end position="902"/>
    </location>
</feature>
<dbReference type="VEuPathDB" id="VectorBase:AALB20_035816"/>
<comment type="similarity">
    <text evidence="13">Belongs to the DEAD box helicase family. DDX42 subfamily.</text>
</comment>
<dbReference type="GO" id="GO:0005737">
    <property type="term" value="C:cytoplasm"/>
    <property type="evidence" value="ECO:0007669"/>
    <property type="project" value="UniProtKB-SubCell"/>
</dbReference>
<dbReference type="FunFam" id="3.40.50.300:FF:000524">
    <property type="entry name" value="ATP-dependent RNA helicase DDX42"/>
    <property type="match status" value="1"/>
</dbReference>
<accession>A0A182FBK8</accession>
<dbReference type="Pfam" id="PF10228">
    <property type="entry name" value="HPF1"/>
    <property type="match status" value="1"/>
</dbReference>
<dbReference type="InterPro" id="IPR019406">
    <property type="entry name" value="APLF_PBZ"/>
</dbReference>
<dbReference type="GO" id="GO:0042393">
    <property type="term" value="F:histone binding"/>
    <property type="evidence" value="ECO:0007669"/>
    <property type="project" value="InterPro"/>
</dbReference>
<dbReference type="InterPro" id="IPR011545">
    <property type="entry name" value="DEAD/DEAH_box_helicase_dom"/>
</dbReference>
<sequence length="1250" mass="139673">MNRNRGNFSFQMRRPGHQQQQQQAQKDQNRSYSLNAVPPPSSLCGRPPGVPPPKSYNQGPGVSKHGYHTIESMYQYSNPSQYTVGKRRGRTEDEYFDEEDEPAGQLEYIPAPGSPSAAESSDRKKASSDEEDEDPLDAFMAGIEEQVKMENKKIPQPNVDPKKGTRGDIDDEDDEESYYRYMQENPNAGVMDEGSDAELEYDEDGNPIPPPKRREIDPLPAVDHSDIDYAKFEKNFYIPHEDIVNLPYGKVQELRNTLGVKVSGPSPPNPVTSFAHFGFDESLMKAIRKSEYSQPTPIQAQAIPAALGGRDIIGIAKTGSGKTAAFLWPMLVHIMDQRELGPGDGPIGLILAPTRELSLQIYGEAKKFGKVYNISVCCCYGGGSKWEQSKALEQGAEIVVATPGRMIDMVKMKATNLRRVTYLVLDEADKMFNMGFEPQVRSICNHIRPDRQTLLFSATFKKRVEKLARDVLTDPVRIIHGDLGEANADVAQRVVLLPNVQAKWNWLLANLVQMLSEGSVLIFVTKKADAEQVASSLRLKENEVVLLHGDMDQSERNSVITRFKRREVDMMVATDVAARGLDIPHIRTVVNYDIARDIDTHTHRIGRTGRAGEKGTAYTLITDKDKEFSGHLVRNLEGANQEVPEELLKLAMQSSWFRNSRFKQTNKGKNLNVGGAGLGFRQRPVHRGPLSRPDGGQPSGAGGGSSDSSVGPTAGSSKGPATDRLSAMRETFRAHYNAQFKASSDRTWENTVPEGGVFVKPSLPGSEPSNVNPGNNEQQDEQPPPSADMDNDSAPRKKRTMEKPACKYGADCYQKNPAHKEKYSHPLKQEEAPETEKASPGKAASSNSSPTGQTGSTKRLFSEEQLDEDLKRCKRPPTPEKDDNNAEEADSRHEYHGMERQRYRLPEVPMDVGMMSDLYDPQIEYSKRAEYKELCDDPKEFIRHKFLVTMPPCFDSLWEFCKEVAGADGKPEDAFDPLGLRLVGPFDVLAGKFKDVKIHEPGDYLRHWRFFYDPPEFQTVLVKKGTGLHYGYWRDDPSDADGLVAVNDVSKGCEFKIIGENVFDAVMHFLNENASVTPFNKGPINSMKKRIEDWTSAKGIPLLGGDKIKARSKLIVCKTFHKAGLVVPYDRKKDLGYRPLLESDANLRKMLSKFNNIDRAKEKEKFQSLMMELQALITAANIAVDECDFGTALELALDLFCHGTTNLHEVMKPLFFTGYSMVQRPQYIAIIKSHLDNRRKGTNLDLLANS</sequence>
<dbReference type="PROSITE" id="PS51195">
    <property type="entry name" value="Q_MOTIF"/>
    <property type="match status" value="1"/>
</dbReference>
<dbReference type="InterPro" id="IPR019361">
    <property type="entry name" value="HPF1"/>
</dbReference>
<dbReference type="PROSITE" id="PS51192">
    <property type="entry name" value="HELICASE_ATP_BIND_1"/>
    <property type="match status" value="1"/>
</dbReference>
<feature type="compositionally biased region" description="Polar residues" evidence="16">
    <location>
        <begin position="844"/>
        <end position="859"/>
    </location>
</feature>
<dbReference type="PANTHER" id="PTHR47958">
    <property type="entry name" value="ATP-DEPENDENT RNA HELICASE DBP3"/>
    <property type="match status" value="1"/>
</dbReference>
<feature type="compositionally biased region" description="Polar residues" evidence="16">
    <location>
        <begin position="767"/>
        <end position="777"/>
    </location>
</feature>
<feature type="domain" description="Helicase C-terminal" evidence="18">
    <location>
        <begin position="507"/>
        <end position="651"/>
    </location>
</feature>
<feature type="compositionally biased region" description="Polar residues" evidence="16">
    <location>
        <begin position="1"/>
        <end position="10"/>
    </location>
</feature>
<dbReference type="AlphaFoldDB" id="A0A182FBK8"/>
<dbReference type="GO" id="GO:0005634">
    <property type="term" value="C:nucleus"/>
    <property type="evidence" value="ECO:0007669"/>
    <property type="project" value="UniProtKB-SubCell"/>
</dbReference>
<dbReference type="PROSITE" id="PS00039">
    <property type="entry name" value="DEAD_ATP_HELICASE"/>
    <property type="match status" value="1"/>
</dbReference>
<dbReference type="VEuPathDB" id="VectorBase:AALB003891"/>
<evidence type="ECO:0000256" key="13">
    <source>
        <dbReference type="ARBA" id="ARBA00061633"/>
    </source>
</evidence>
<dbReference type="GO" id="GO:0005524">
    <property type="term" value="F:ATP binding"/>
    <property type="evidence" value="ECO:0007669"/>
    <property type="project" value="UniProtKB-KW"/>
</dbReference>
<dbReference type="GO" id="GO:0016787">
    <property type="term" value="F:hydrolase activity"/>
    <property type="evidence" value="ECO:0007669"/>
    <property type="project" value="UniProtKB-KW"/>
</dbReference>
<dbReference type="GO" id="GO:0003676">
    <property type="term" value="F:nucleic acid binding"/>
    <property type="evidence" value="ECO:0007669"/>
    <property type="project" value="InterPro"/>
</dbReference>
<feature type="region of interest" description="Disordered" evidence="16">
    <location>
        <begin position="661"/>
        <end position="723"/>
    </location>
</feature>
<evidence type="ECO:0000259" key="19">
    <source>
        <dbReference type="PROSITE" id="PS51195"/>
    </source>
</evidence>
<dbReference type="FunFam" id="3.40.50.300:FF:000079">
    <property type="entry name" value="probable ATP-dependent RNA helicase DDX17"/>
    <property type="match status" value="1"/>
</dbReference>
<protein>
    <recommendedName>
        <fullName evidence="14">ATP-dependent RNA helicase DDX42</fullName>
        <ecNumber evidence="4">3.6.4.13</ecNumber>
    </recommendedName>
    <alternativeName>
        <fullName evidence="15">DEAD box protein 42</fullName>
    </alternativeName>
</protein>
<dbReference type="SMART" id="SM00487">
    <property type="entry name" value="DEXDc"/>
    <property type="match status" value="1"/>
</dbReference>
<feature type="compositionally biased region" description="Basic and acidic residues" evidence="16">
    <location>
        <begin position="818"/>
        <end position="839"/>
    </location>
</feature>
<dbReference type="GO" id="GO:0006974">
    <property type="term" value="P:DNA damage response"/>
    <property type="evidence" value="ECO:0007669"/>
    <property type="project" value="InterPro"/>
</dbReference>
<feature type="compositionally biased region" description="Low complexity" evidence="16">
    <location>
        <begin position="110"/>
        <end position="119"/>
    </location>
</feature>
<keyword evidence="9" id="KW-0067">ATP-binding</keyword>
<dbReference type="InterPro" id="IPR000629">
    <property type="entry name" value="RNA-helicase_DEAD-box_CS"/>
</dbReference>
<evidence type="ECO:0000256" key="4">
    <source>
        <dbReference type="ARBA" id="ARBA00012552"/>
    </source>
</evidence>
<proteinExistence type="inferred from homology"/>
<dbReference type="VEuPathDB" id="VectorBase:AALB20_028918"/>
<evidence type="ECO:0000256" key="15">
    <source>
        <dbReference type="ARBA" id="ARBA00075438"/>
    </source>
</evidence>
<evidence type="ECO:0000256" key="3">
    <source>
        <dbReference type="ARBA" id="ARBA00010803"/>
    </source>
</evidence>
<dbReference type="PROSITE" id="PS51194">
    <property type="entry name" value="HELICASE_CTER"/>
    <property type="match status" value="1"/>
</dbReference>
<keyword evidence="7" id="KW-0378">Hydrolase</keyword>
<keyword evidence="6" id="KW-0547">Nucleotide-binding</keyword>
<dbReference type="Gene3D" id="3.40.50.300">
    <property type="entry name" value="P-loop containing nucleotide triphosphate hydrolases"/>
    <property type="match status" value="2"/>
</dbReference>
<evidence type="ECO:0000256" key="5">
    <source>
        <dbReference type="ARBA" id="ARBA00022490"/>
    </source>
</evidence>
<keyword evidence="21" id="KW-1185">Reference proteome</keyword>
<feature type="region of interest" description="Disordered" evidence="16">
    <location>
        <begin position="148"/>
        <end position="172"/>
    </location>
</feature>
<dbReference type="EC" id="3.6.4.13" evidence="4"/>
<dbReference type="InterPro" id="IPR001650">
    <property type="entry name" value="Helicase_C-like"/>
</dbReference>
<evidence type="ECO:0000256" key="14">
    <source>
        <dbReference type="ARBA" id="ARBA00068282"/>
    </source>
</evidence>
<keyword evidence="10" id="KW-0175">Coiled coil</keyword>
<feature type="compositionally biased region" description="Polar residues" evidence="16">
    <location>
        <begin position="72"/>
        <end position="83"/>
    </location>
</feature>
<comment type="catalytic activity">
    <reaction evidence="12">
        <text>ATP + H2O = ADP + phosphate + H(+)</text>
        <dbReference type="Rhea" id="RHEA:13065"/>
        <dbReference type="ChEBI" id="CHEBI:15377"/>
        <dbReference type="ChEBI" id="CHEBI:15378"/>
        <dbReference type="ChEBI" id="CHEBI:30616"/>
        <dbReference type="ChEBI" id="CHEBI:43474"/>
        <dbReference type="ChEBI" id="CHEBI:456216"/>
        <dbReference type="EC" id="3.6.4.13"/>
    </reaction>
</comment>
<feature type="region of interest" description="Disordered" evidence="16">
    <location>
        <begin position="741"/>
        <end position="802"/>
    </location>
</feature>
<dbReference type="Proteomes" id="UP000069272">
    <property type="component" value="Chromosome 3R"/>
</dbReference>
<dbReference type="GO" id="GO:0003724">
    <property type="term" value="F:RNA helicase activity"/>
    <property type="evidence" value="ECO:0007669"/>
    <property type="project" value="UniProtKB-EC"/>
</dbReference>
<dbReference type="InterPro" id="IPR014014">
    <property type="entry name" value="RNA_helicase_DEAD_Q_motif"/>
</dbReference>
<evidence type="ECO:0000256" key="9">
    <source>
        <dbReference type="ARBA" id="ARBA00022840"/>
    </source>
</evidence>
<evidence type="ECO:0000256" key="8">
    <source>
        <dbReference type="ARBA" id="ARBA00022806"/>
    </source>
</evidence>